<feature type="compositionally biased region" description="Basic and acidic residues" evidence="11">
    <location>
        <begin position="291"/>
        <end position="309"/>
    </location>
</feature>
<dbReference type="InterPro" id="IPR029057">
    <property type="entry name" value="PRTase-like"/>
</dbReference>
<keyword evidence="5 8" id="KW-0808">Transferase</keyword>
<dbReference type="Gene3D" id="3.40.50.2020">
    <property type="match status" value="1"/>
</dbReference>
<dbReference type="GO" id="GO:0046872">
    <property type="term" value="F:metal ion binding"/>
    <property type="evidence" value="ECO:0007669"/>
    <property type="project" value="UniProtKB-KW"/>
</dbReference>
<dbReference type="Pfam" id="PF13522">
    <property type="entry name" value="GATase_6"/>
    <property type="match status" value="1"/>
</dbReference>
<feature type="binding site" evidence="10">
    <location>
        <position position="434"/>
    </location>
    <ligand>
        <name>Mg(2+)</name>
        <dbReference type="ChEBI" id="CHEBI:18420"/>
    </ligand>
</feature>
<dbReference type="InterPro" id="IPR017932">
    <property type="entry name" value="GATase_2_dom"/>
</dbReference>
<keyword evidence="10" id="KW-0460">Magnesium</keyword>
<keyword evidence="10" id="KW-0479">Metal-binding</keyword>
<dbReference type="InParanoid" id="D7FIZ2"/>
<dbReference type="GO" id="GO:0006189">
    <property type="term" value="P:'de novo' IMP biosynthetic process"/>
    <property type="evidence" value="ECO:0007669"/>
    <property type="project" value="UniProtKB-UniPathway"/>
</dbReference>
<dbReference type="EC" id="2.4.2.14" evidence="3 8"/>
<dbReference type="EMBL" id="FN649743">
    <property type="protein sequence ID" value="CBJ49031.1"/>
    <property type="molecule type" value="Genomic_DNA"/>
</dbReference>
<evidence type="ECO:0000259" key="12">
    <source>
        <dbReference type="PROSITE" id="PS51278"/>
    </source>
</evidence>
<dbReference type="GO" id="GO:0004044">
    <property type="term" value="F:amidophosphoribosyltransferase activity"/>
    <property type="evidence" value="ECO:0007669"/>
    <property type="project" value="UniProtKB-EC"/>
</dbReference>
<keyword evidence="7" id="KW-0315">Glutamine amidotransferase</keyword>
<dbReference type="HAMAP" id="MF_01931">
    <property type="entry name" value="PurF"/>
    <property type="match status" value="1"/>
</dbReference>
<evidence type="ECO:0000256" key="11">
    <source>
        <dbReference type="SAM" id="MobiDB-lite"/>
    </source>
</evidence>
<dbReference type="Pfam" id="PF00156">
    <property type="entry name" value="Pribosyltran"/>
    <property type="match status" value="1"/>
</dbReference>
<dbReference type="SUPFAM" id="SSF53271">
    <property type="entry name" value="PRTase-like"/>
    <property type="match status" value="1"/>
</dbReference>
<dbReference type="eggNOG" id="KOG0572">
    <property type="taxonomic scope" value="Eukaryota"/>
</dbReference>
<organism evidence="13 14">
    <name type="scientific">Ectocarpus siliculosus</name>
    <name type="common">Brown alga</name>
    <name type="synonym">Conferva siliculosa</name>
    <dbReference type="NCBI Taxonomy" id="2880"/>
    <lineage>
        <taxon>Eukaryota</taxon>
        <taxon>Sar</taxon>
        <taxon>Stramenopiles</taxon>
        <taxon>Ochrophyta</taxon>
        <taxon>PX clade</taxon>
        <taxon>Phaeophyceae</taxon>
        <taxon>Ectocarpales</taxon>
        <taxon>Ectocarpaceae</taxon>
        <taxon>Ectocarpus</taxon>
    </lineage>
</organism>
<dbReference type="InterPro" id="IPR005854">
    <property type="entry name" value="PurF"/>
</dbReference>
<evidence type="ECO:0000256" key="9">
    <source>
        <dbReference type="PIRSR" id="PIRSR000485-1"/>
    </source>
</evidence>
<keyword evidence="4 8" id="KW-0328">Glycosyltransferase</keyword>
<evidence type="ECO:0000313" key="13">
    <source>
        <dbReference type="EMBL" id="CBJ49031.1"/>
    </source>
</evidence>
<evidence type="ECO:0000256" key="7">
    <source>
        <dbReference type="ARBA" id="ARBA00022962"/>
    </source>
</evidence>
<feature type="domain" description="Glutamine amidotransferase type-2" evidence="12">
    <location>
        <begin position="2"/>
        <end position="274"/>
    </location>
</feature>
<keyword evidence="6 8" id="KW-0658">Purine biosynthesis</keyword>
<dbReference type="PIRSF" id="PIRSF000485">
    <property type="entry name" value="Amd_phspho_trans"/>
    <property type="match status" value="1"/>
</dbReference>
<comment type="similarity">
    <text evidence="2 8">In the C-terminal section; belongs to the purine/pyrimidine phosphoribosyltransferase family.</text>
</comment>
<feature type="binding site" evidence="10">
    <location>
        <position position="435"/>
    </location>
    <ligand>
        <name>Mg(2+)</name>
        <dbReference type="ChEBI" id="CHEBI:18420"/>
    </ligand>
</feature>
<evidence type="ECO:0000256" key="8">
    <source>
        <dbReference type="PIRNR" id="PIRNR000485"/>
    </source>
</evidence>
<dbReference type="Proteomes" id="UP000002630">
    <property type="component" value="Linkage Group LG18"/>
</dbReference>
<comment type="pathway">
    <text evidence="1 8">Purine metabolism; IMP biosynthesis via de novo pathway; N(1)-(5-phospho-D-ribosyl)glycinamide from 5-phospho-alpha-D-ribose 1-diphosphate: step 1/2.</text>
</comment>
<feature type="active site" description="Nucleophile" evidence="9">
    <location>
        <position position="2"/>
    </location>
</feature>
<dbReference type="GO" id="GO:0009113">
    <property type="term" value="P:purine nucleobase biosynthetic process"/>
    <property type="evidence" value="ECO:0007669"/>
    <property type="project" value="InterPro"/>
</dbReference>
<dbReference type="InterPro" id="IPR029055">
    <property type="entry name" value="Ntn_hydrolases_N"/>
</dbReference>
<feature type="binding site" evidence="10">
    <location>
        <position position="372"/>
    </location>
    <ligand>
        <name>Mg(2+)</name>
        <dbReference type="ChEBI" id="CHEBI:18420"/>
    </ligand>
</feature>
<comment type="catalytic activity">
    <reaction evidence="8">
        <text>5-phospho-beta-D-ribosylamine + L-glutamate + diphosphate = 5-phospho-alpha-D-ribose 1-diphosphate + L-glutamine + H2O</text>
        <dbReference type="Rhea" id="RHEA:14905"/>
        <dbReference type="ChEBI" id="CHEBI:15377"/>
        <dbReference type="ChEBI" id="CHEBI:29985"/>
        <dbReference type="ChEBI" id="CHEBI:33019"/>
        <dbReference type="ChEBI" id="CHEBI:58017"/>
        <dbReference type="ChEBI" id="CHEBI:58359"/>
        <dbReference type="ChEBI" id="CHEBI:58681"/>
        <dbReference type="EC" id="2.4.2.14"/>
    </reaction>
</comment>
<proteinExistence type="inferred from homology"/>
<dbReference type="PROSITE" id="PS51278">
    <property type="entry name" value="GATASE_TYPE_2"/>
    <property type="match status" value="1"/>
</dbReference>
<gene>
    <name evidence="13" type="ORF">Esi_0125_0011</name>
</gene>
<evidence type="ECO:0000256" key="10">
    <source>
        <dbReference type="PIRSR" id="PIRSR000485-2"/>
    </source>
</evidence>
<evidence type="ECO:0000256" key="5">
    <source>
        <dbReference type="ARBA" id="ARBA00022679"/>
    </source>
</evidence>
<dbReference type="AlphaFoldDB" id="D7FIZ2"/>
<name>D7FIZ2_ECTSI</name>
<dbReference type="PANTHER" id="PTHR11907">
    <property type="entry name" value="AMIDOPHOSPHORIBOSYLTRANSFERASE"/>
    <property type="match status" value="1"/>
</dbReference>
<dbReference type="OrthoDB" id="191723at2759"/>
<reference evidence="13 14" key="1">
    <citation type="journal article" date="2010" name="Nature">
        <title>The Ectocarpus genome and the independent evolution of multicellularity in brown algae.</title>
        <authorList>
            <person name="Cock J.M."/>
            <person name="Sterck L."/>
            <person name="Rouze P."/>
            <person name="Scornet D."/>
            <person name="Allen A.E."/>
            <person name="Amoutzias G."/>
            <person name="Anthouard V."/>
            <person name="Artiguenave F."/>
            <person name="Aury J.M."/>
            <person name="Badger J.H."/>
            <person name="Beszteri B."/>
            <person name="Billiau K."/>
            <person name="Bonnet E."/>
            <person name="Bothwell J.H."/>
            <person name="Bowler C."/>
            <person name="Boyen C."/>
            <person name="Brownlee C."/>
            <person name="Carrano C.J."/>
            <person name="Charrier B."/>
            <person name="Cho G.Y."/>
            <person name="Coelho S.M."/>
            <person name="Collen J."/>
            <person name="Corre E."/>
            <person name="Da Silva C."/>
            <person name="Delage L."/>
            <person name="Delaroque N."/>
            <person name="Dittami S.M."/>
            <person name="Doulbeau S."/>
            <person name="Elias M."/>
            <person name="Farnham G."/>
            <person name="Gachon C.M."/>
            <person name="Gschloessl B."/>
            <person name="Heesch S."/>
            <person name="Jabbari K."/>
            <person name="Jubin C."/>
            <person name="Kawai H."/>
            <person name="Kimura K."/>
            <person name="Kloareg B."/>
            <person name="Kupper F.C."/>
            <person name="Lang D."/>
            <person name="Le Bail A."/>
            <person name="Leblanc C."/>
            <person name="Lerouge P."/>
            <person name="Lohr M."/>
            <person name="Lopez P.J."/>
            <person name="Martens C."/>
            <person name="Maumus F."/>
            <person name="Michel G."/>
            <person name="Miranda-Saavedra D."/>
            <person name="Morales J."/>
            <person name="Moreau H."/>
            <person name="Motomura T."/>
            <person name="Nagasato C."/>
            <person name="Napoli C.A."/>
            <person name="Nelson D.R."/>
            <person name="Nyvall-Collen P."/>
            <person name="Peters A.F."/>
            <person name="Pommier C."/>
            <person name="Potin P."/>
            <person name="Poulain J."/>
            <person name="Quesneville H."/>
            <person name="Read B."/>
            <person name="Rensing S.A."/>
            <person name="Ritter A."/>
            <person name="Rousvoal S."/>
            <person name="Samanta M."/>
            <person name="Samson G."/>
            <person name="Schroeder D.C."/>
            <person name="Segurens B."/>
            <person name="Strittmatter M."/>
            <person name="Tonon T."/>
            <person name="Tregear J.W."/>
            <person name="Valentin K."/>
            <person name="von Dassow P."/>
            <person name="Yamagishi T."/>
            <person name="Van de Peer Y."/>
            <person name="Wincker P."/>
        </authorList>
    </citation>
    <scope>NUCLEOTIDE SEQUENCE [LARGE SCALE GENOMIC DNA]</scope>
    <source>
        <strain evidence="14">Ec32 / CCAP1310/4</strain>
    </source>
</reference>
<dbReference type="Gene3D" id="3.60.20.10">
    <property type="entry name" value="Glutamine Phosphoribosylpyrophosphate, subunit 1, domain 1"/>
    <property type="match status" value="1"/>
</dbReference>
<dbReference type="UniPathway" id="UPA00074">
    <property type="reaction ID" value="UER00124"/>
</dbReference>
<evidence type="ECO:0000256" key="3">
    <source>
        <dbReference type="ARBA" id="ARBA00011941"/>
    </source>
</evidence>
<keyword evidence="14" id="KW-1185">Reference proteome</keyword>
<comment type="cofactor">
    <cofactor evidence="10">
        <name>Mg(2+)</name>
        <dbReference type="ChEBI" id="CHEBI:18420"/>
    </cofactor>
    <text evidence="10">Binds 1 Mg(2+) ion per subunit.</text>
</comment>
<accession>D7FIZ2</accession>
<evidence type="ECO:0000256" key="4">
    <source>
        <dbReference type="ARBA" id="ARBA00022676"/>
    </source>
</evidence>
<dbReference type="CDD" id="cd06223">
    <property type="entry name" value="PRTases_typeI"/>
    <property type="match status" value="1"/>
</dbReference>
<evidence type="ECO:0000313" key="14">
    <source>
        <dbReference type="Proteomes" id="UP000002630"/>
    </source>
</evidence>
<sequence>MCGVIGILLADHEAQVSPELYDGLTILQHRGQDAAGIATSNGRKMFLRKDKGLARDVFGVESMAGLRGAYGVGHVRYPTSGCNSVEEAQPFRNNVPVGFCVAHNGHLSNGQLLRDQLSATRHLNTDSDTELLSEIFGMELAARRPAIGPPVTRELLFQVVQAVMARCRGGYAVTVLINGYGILAFRDPHGVRPLCLGARPGGGGAGSGIGSGGGSAAIGGEAIGGDGGIGADGMRRGSGKMDLAVASESAALTGLGFSLRRDVGAGEAVFLDASTGSVSSQFCSPRQLQQRSREEGGEKREEEVGEGKESRRAVARFQPCLFEYVYMARPDSIIDGVPVYAARVAMGLRLAKKIARQVPIGEVDVVVPVPETSRVAAMHCAARLGLPFEEGLTKNRYVGRTFIMPGQAFRRQNVRKKLSAVSCVLEGRSVLLVDDSIVRGTTSREIVRIVKEAGARKVFFCSASPPVRHPNCYGIDLPRQSELLAHGLEDHEIAEAIGADGVVFQDLQDLEDCVSELKPGVFYDGFENSMFTGEYLMPSDMIEGDPADGGVGAGVGMGQRLAPGVVDVI</sequence>
<dbReference type="InterPro" id="IPR000836">
    <property type="entry name" value="PRTase_dom"/>
</dbReference>
<evidence type="ECO:0000256" key="6">
    <source>
        <dbReference type="ARBA" id="ARBA00022755"/>
    </source>
</evidence>
<evidence type="ECO:0000256" key="1">
    <source>
        <dbReference type="ARBA" id="ARBA00005209"/>
    </source>
</evidence>
<evidence type="ECO:0000256" key="2">
    <source>
        <dbReference type="ARBA" id="ARBA00010138"/>
    </source>
</evidence>
<feature type="compositionally biased region" description="Polar residues" evidence="11">
    <location>
        <begin position="278"/>
        <end position="290"/>
    </location>
</feature>
<dbReference type="SUPFAM" id="SSF56235">
    <property type="entry name" value="N-terminal nucleophile aminohydrolases (Ntn hydrolases)"/>
    <property type="match status" value="1"/>
</dbReference>
<dbReference type="EMBL" id="FN647904">
    <property type="protein sequence ID" value="CBJ49031.1"/>
    <property type="molecule type" value="Genomic_DNA"/>
</dbReference>
<protein>
    <recommendedName>
        <fullName evidence="3 8">Amidophosphoribosyltransferase</fullName>
        <shortName evidence="8">ATase</shortName>
        <ecNumber evidence="3 8">2.4.2.14</ecNumber>
    </recommendedName>
    <alternativeName>
        <fullName evidence="8">Glutamine phosphoribosylpyrophosphate amidotransferase</fullName>
    </alternativeName>
</protein>
<feature type="region of interest" description="Disordered" evidence="11">
    <location>
        <begin position="278"/>
        <end position="309"/>
    </location>
</feature>
<dbReference type="STRING" id="2880.D7FIZ2"/>